<keyword evidence="2" id="KW-1185">Reference proteome</keyword>
<proteinExistence type="predicted"/>
<evidence type="ECO:0000313" key="2">
    <source>
        <dbReference type="Proteomes" id="UP000593572"/>
    </source>
</evidence>
<dbReference type="Proteomes" id="UP000593572">
    <property type="component" value="Unassembled WGS sequence"/>
</dbReference>
<dbReference type="EMBL" id="JABEZX010000007">
    <property type="protein sequence ID" value="MBA0560638.1"/>
    <property type="molecule type" value="Genomic_DNA"/>
</dbReference>
<dbReference type="AlphaFoldDB" id="A0A7J8M7F4"/>
<gene>
    <name evidence="1" type="ORF">Golob_017522</name>
</gene>
<evidence type="ECO:0000313" key="1">
    <source>
        <dbReference type="EMBL" id="MBA0560638.1"/>
    </source>
</evidence>
<comment type="caution">
    <text evidence="1">The sequence shown here is derived from an EMBL/GenBank/DDBJ whole genome shotgun (WGS) entry which is preliminary data.</text>
</comment>
<protein>
    <submittedName>
        <fullName evidence="1">Uncharacterized protein</fullName>
    </submittedName>
</protein>
<sequence>MHVGTALLPVEPAVSWNSKHSATAHLDLRVGRKIPTNAIALVPETIIS</sequence>
<organism evidence="1 2">
    <name type="scientific">Gossypium lobatum</name>
    <dbReference type="NCBI Taxonomy" id="34289"/>
    <lineage>
        <taxon>Eukaryota</taxon>
        <taxon>Viridiplantae</taxon>
        <taxon>Streptophyta</taxon>
        <taxon>Embryophyta</taxon>
        <taxon>Tracheophyta</taxon>
        <taxon>Spermatophyta</taxon>
        <taxon>Magnoliopsida</taxon>
        <taxon>eudicotyledons</taxon>
        <taxon>Gunneridae</taxon>
        <taxon>Pentapetalae</taxon>
        <taxon>rosids</taxon>
        <taxon>malvids</taxon>
        <taxon>Malvales</taxon>
        <taxon>Malvaceae</taxon>
        <taxon>Malvoideae</taxon>
        <taxon>Gossypium</taxon>
    </lineage>
</organism>
<accession>A0A7J8M7F4</accession>
<name>A0A7J8M7F4_9ROSI</name>
<reference evidence="1 2" key="1">
    <citation type="journal article" date="2019" name="Genome Biol. Evol.">
        <title>Insights into the evolution of the New World diploid cottons (Gossypium, subgenus Houzingenia) based on genome sequencing.</title>
        <authorList>
            <person name="Grover C.E."/>
            <person name="Arick M.A. 2nd"/>
            <person name="Thrash A."/>
            <person name="Conover J.L."/>
            <person name="Sanders W.S."/>
            <person name="Peterson D.G."/>
            <person name="Frelichowski J.E."/>
            <person name="Scheffler J.A."/>
            <person name="Scheffler B.E."/>
            <person name="Wendel J.F."/>
        </authorList>
    </citation>
    <scope>NUCLEOTIDE SEQUENCE [LARGE SCALE GENOMIC DNA]</scope>
    <source>
        <strain evidence="1">157</strain>
        <tissue evidence="1">Leaf</tissue>
    </source>
</reference>